<dbReference type="InterPro" id="IPR050266">
    <property type="entry name" value="AB_hydrolase_sf"/>
</dbReference>
<dbReference type="SUPFAM" id="SSF53474">
    <property type="entry name" value="alpha/beta-Hydrolases"/>
    <property type="match status" value="1"/>
</dbReference>
<reference evidence="2" key="2">
    <citation type="submission" date="2023-05" db="EMBL/GenBank/DDBJ databases">
        <authorList>
            <consortium name="Lawrence Berkeley National Laboratory"/>
            <person name="Steindorff A."/>
            <person name="Hensen N."/>
            <person name="Bonometti L."/>
            <person name="Westerberg I."/>
            <person name="Brannstrom I.O."/>
            <person name="Guillou S."/>
            <person name="Cros-Aarteil S."/>
            <person name="Calhoun S."/>
            <person name="Haridas S."/>
            <person name="Kuo A."/>
            <person name="Mondo S."/>
            <person name="Pangilinan J."/>
            <person name="Riley R."/>
            <person name="Labutti K."/>
            <person name="Andreopoulos B."/>
            <person name="Lipzen A."/>
            <person name="Chen C."/>
            <person name="Yanf M."/>
            <person name="Daum C."/>
            <person name="Ng V."/>
            <person name="Clum A."/>
            <person name="Ohm R."/>
            <person name="Martin F."/>
            <person name="Silar P."/>
            <person name="Natvig D."/>
            <person name="Lalanne C."/>
            <person name="Gautier V."/>
            <person name="Ament-Velasquez S.L."/>
            <person name="Kruys A."/>
            <person name="Hutchinson M.I."/>
            <person name="Powell A.J."/>
            <person name="Barry K."/>
            <person name="Miller A.N."/>
            <person name="Grigoriev I.V."/>
            <person name="Debuchy R."/>
            <person name="Gladieux P."/>
            <person name="Thoren M.H."/>
            <person name="Johannesson H."/>
        </authorList>
    </citation>
    <scope>NUCLEOTIDE SEQUENCE</scope>
    <source>
        <strain evidence="2">PSN243</strain>
    </source>
</reference>
<dbReference type="AlphaFoldDB" id="A0AAV9GGU3"/>
<protein>
    <submittedName>
        <fullName evidence="2">Nadph2 dehydrogenase</fullName>
    </submittedName>
</protein>
<dbReference type="GO" id="GO:0016020">
    <property type="term" value="C:membrane"/>
    <property type="evidence" value="ECO:0007669"/>
    <property type="project" value="TreeGrafter"/>
</dbReference>
<dbReference type="PANTHER" id="PTHR43798:SF5">
    <property type="entry name" value="MONOACYLGLYCEROL LIPASE ABHD6"/>
    <property type="match status" value="1"/>
</dbReference>
<dbReference type="InterPro" id="IPR029058">
    <property type="entry name" value="AB_hydrolase_fold"/>
</dbReference>
<gene>
    <name evidence="2" type="ORF">QBC34DRAFT_355738</name>
</gene>
<dbReference type="PANTHER" id="PTHR43798">
    <property type="entry name" value="MONOACYLGLYCEROL LIPASE"/>
    <property type="match status" value="1"/>
</dbReference>
<accession>A0AAV9GGU3</accession>
<sequence>MSTHQTAKTQYITTPRSARLAYRRLGTSPGTPLLILTHFRGVMDKFDPLLVNTLSQSRSLILVDYAGVGLSSGDVATTVKQSADDILQFLDLIGEREIDILGFSLGGFVAQLVTLNADEEKLKVRKLILAGTTPSYGPGIQASPNAKEVGELGGAKDVDIDAFRTLFFPRNREGSIAVEQWWARIHERGVATSGEEPATWLSQGYADGAVGLMAHVSQVGNWAGEETSKGLEGSFERLKGLGIPVLVANGHDDFMIPTVNSWVAQQQLPNAQLIVYPNSGHGFLFQYAALFAKHVLLFLEA</sequence>
<dbReference type="GO" id="GO:0046464">
    <property type="term" value="P:acylglycerol catabolic process"/>
    <property type="evidence" value="ECO:0007669"/>
    <property type="project" value="TreeGrafter"/>
</dbReference>
<feature type="domain" description="AB hydrolase-1" evidence="1">
    <location>
        <begin position="32"/>
        <end position="285"/>
    </location>
</feature>
<dbReference type="Gene3D" id="3.40.50.1820">
    <property type="entry name" value="alpha/beta hydrolase"/>
    <property type="match status" value="1"/>
</dbReference>
<evidence type="ECO:0000313" key="2">
    <source>
        <dbReference type="EMBL" id="KAK4447132.1"/>
    </source>
</evidence>
<comment type="caution">
    <text evidence="2">The sequence shown here is derived from an EMBL/GenBank/DDBJ whole genome shotgun (WGS) entry which is preliminary data.</text>
</comment>
<evidence type="ECO:0000313" key="3">
    <source>
        <dbReference type="Proteomes" id="UP001321760"/>
    </source>
</evidence>
<dbReference type="GO" id="GO:0047372">
    <property type="term" value="F:monoacylglycerol lipase activity"/>
    <property type="evidence" value="ECO:0007669"/>
    <property type="project" value="TreeGrafter"/>
</dbReference>
<dbReference type="Pfam" id="PF00561">
    <property type="entry name" value="Abhydrolase_1"/>
    <property type="match status" value="1"/>
</dbReference>
<reference evidence="2" key="1">
    <citation type="journal article" date="2023" name="Mol. Phylogenet. Evol.">
        <title>Genome-scale phylogeny and comparative genomics of the fungal order Sordariales.</title>
        <authorList>
            <person name="Hensen N."/>
            <person name="Bonometti L."/>
            <person name="Westerberg I."/>
            <person name="Brannstrom I.O."/>
            <person name="Guillou S."/>
            <person name="Cros-Aarteil S."/>
            <person name="Calhoun S."/>
            <person name="Haridas S."/>
            <person name="Kuo A."/>
            <person name="Mondo S."/>
            <person name="Pangilinan J."/>
            <person name="Riley R."/>
            <person name="LaButti K."/>
            <person name="Andreopoulos B."/>
            <person name="Lipzen A."/>
            <person name="Chen C."/>
            <person name="Yan M."/>
            <person name="Daum C."/>
            <person name="Ng V."/>
            <person name="Clum A."/>
            <person name="Steindorff A."/>
            <person name="Ohm R.A."/>
            <person name="Martin F."/>
            <person name="Silar P."/>
            <person name="Natvig D.O."/>
            <person name="Lalanne C."/>
            <person name="Gautier V."/>
            <person name="Ament-Velasquez S.L."/>
            <person name="Kruys A."/>
            <person name="Hutchinson M.I."/>
            <person name="Powell A.J."/>
            <person name="Barry K."/>
            <person name="Miller A.N."/>
            <person name="Grigoriev I.V."/>
            <person name="Debuchy R."/>
            <person name="Gladieux P."/>
            <person name="Hiltunen Thoren M."/>
            <person name="Johannesson H."/>
        </authorList>
    </citation>
    <scope>NUCLEOTIDE SEQUENCE</scope>
    <source>
        <strain evidence="2">PSN243</strain>
    </source>
</reference>
<evidence type="ECO:0000259" key="1">
    <source>
        <dbReference type="Pfam" id="PF00561"/>
    </source>
</evidence>
<name>A0AAV9GGU3_9PEZI</name>
<dbReference type="Proteomes" id="UP001321760">
    <property type="component" value="Unassembled WGS sequence"/>
</dbReference>
<dbReference type="EMBL" id="MU865952">
    <property type="protein sequence ID" value="KAK4447132.1"/>
    <property type="molecule type" value="Genomic_DNA"/>
</dbReference>
<dbReference type="InterPro" id="IPR000073">
    <property type="entry name" value="AB_hydrolase_1"/>
</dbReference>
<organism evidence="2 3">
    <name type="scientific">Podospora aff. communis PSN243</name>
    <dbReference type="NCBI Taxonomy" id="3040156"/>
    <lineage>
        <taxon>Eukaryota</taxon>
        <taxon>Fungi</taxon>
        <taxon>Dikarya</taxon>
        <taxon>Ascomycota</taxon>
        <taxon>Pezizomycotina</taxon>
        <taxon>Sordariomycetes</taxon>
        <taxon>Sordariomycetidae</taxon>
        <taxon>Sordariales</taxon>
        <taxon>Podosporaceae</taxon>
        <taxon>Podospora</taxon>
    </lineage>
</organism>
<proteinExistence type="predicted"/>
<keyword evidence="3" id="KW-1185">Reference proteome</keyword>